<dbReference type="Gene3D" id="3.20.20.70">
    <property type="entry name" value="Aldolase class I"/>
    <property type="match status" value="1"/>
</dbReference>
<keyword evidence="6 11" id="KW-0028">Amino-acid biosynthesis</keyword>
<dbReference type="InterPro" id="IPR054691">
    <property type="entry name" value="LeuA/HCS_post-cat"/>
</dbReference>
<comment type="subunit">
    <text evidence="11">Homodimer.</text>
</comment>
<dbReference type="InterPro" id="IPR005671">
    <property type="entry name" value="LeuA_bact_synth"/>
</dbReference>
<dbReference type="Pfam" id="PF08502">
    <property type="entry name" value="LeuA_dimer"/>
    <property type="match status" value="1"/>
</dbReference>
<dbReference type="Pfam" id="PF22617">
    <property type="entry name" value="HCS_D2"/>
    <property type="match status" value="1"/>
</dbReference>
<dbReference type="FunFam" id="3.30.160.270:FF:000003">
    <property type="entry name" value="2-isopropylmalate synthase"/>
    <property type="match status" value="1"/>
</dbReference>
<dbReference type="FunFam" id="1.10.238.260:FF:000001">
    <property type="entry name" value="2-isopropylmalate synthase"/>
    <property type="match status" value="1"/>
</dbReference>
<accession>A0A7C3WPU5</accession>
<feature type="region of interest" description="Regulatory domain" evidence="11">
    <location>
        <begin position="393"/>
        <end position="520"/>
    </location>
</feature>
<feature type="domain" description="Pyruvate carboxyltransferase" evidence="12">
    <location>
        <begin position="5"/>
        <end position="267"/>
    </location>
</feature>
<dbReference type="CDD" id="cd07940">
    <property type="entry name" value="DRE_TIM_IPMS"/>
    <property type="match status" value="1"/>
</dbReference>
<comment type="caution">
    <text evidence="13">The sequence shown here is derived from an EMBL/GenBank/DDBJ whole genome shotgun (WGS) entry which is preliminary data.</text>
</comment>
<keyword evidence="7 11" id="KW-0808">Transferase</keyword>
<evidence type="ECO:0000313" key="13">
    <source>
        <dbReference type="EMBL" id="HGB14116.1"/>
    </source>
</evidence>
<dbReference type="FunFam" id="3.20.20.70:FF:000010">
    <property type="entry name" value="2-isopropylmalate synthase"/>
    <property type="match status" value="1"/>
</dbReference>
<organism evidence="13">
    <name type="scientific">Desulfobacca acetoxidans</name>
    <dbReference type="NCBI Taxonomy" id="60893"/>
    <lineage>
        <taxon>Bacteria</taxon>
        <taxon>Pseudomonadati</taxon>
        <taxon>Thermodesulfobacteriota</taxon>
        <taxon>Desulfobaccia</taxon>
        <taxon>Desulfobaccales</taxon>
        <taxon>Desulfobaccaceae</taxon>
        <taxon>Desulfobacca</taxon>
    </lineage>
</organism>
<dbReference type="PANTHER" id="PTHR10277">
    <property type="entry name" value="HOMOCITRATE SYNTHASE-RELATED"/>
    <property type="match status" value="1"/>
</dbReference>
<dbReference type="GO" id="GO:0009098">
    <property type="term" value="P:L-leucine biosynthetic process"/>
    <property type="evidence" value="ECO:0007669"/>
    <property type="project" value="UniProtKB-UniRule"/>
</dbReference>
<dbReference type="InterPro" id="IPR036230">
    <property type="entry name" value="LeuA_allosteric_dom_sf"/>
</dbReference>
<dbReference type="GO" id="GO:0003852">
    <property type="term" value="F:2-isopropylmalate synthase activity"/>
    <property type="evidence" value="ECO:0007669"/>
    <property type="project" value="UniProtKB-UniRule"/>
</dbReference>
<evidence type="ECO:0000256" key="4">
    <source>
        <dbReference type="ARBA" id="ARBA00018198"/>
    </source>
</evidence>
<dbReference type="UniPathway" id="UPA00048">
    <property type="reaction ID" value="UER00070"/>
</dbReference>
<gene>
    <name evidence="11" type="primary">leuA</name>
    <name evidence="13" type="ORF">ENV62_02600</name>
</gene>
<dbReference type="InterPro" id="IPR013709">
    <property type="entry name" value="2-isopropylmalate_synth_dimer"/>
</dbReference>
<comment type="catalytic activity">
    <reaction evidence="11">
        <text>3-methyl-2-oxobutanoate + acetyl-CoA + H2O = (2S)-2-isopropylmalate + CoA + H(+)</text>
        <dbReference type="Rhea" id="RHEA:21524"/>
        <dbReference type="ChEBI" id="CHEBI:1178"/>
        <dbReference type="ChEBI" id="CHEBI:11851"/>
        <dbReference type="ChEBI" id="CHEBI:15377"/>
        <dbReference type="ChEBI" id="CHEBI:15378"/>
        <dbReference type="ChEBI" id="CHEBI:57287"/>
        <dbReference type="ChEBI" id="CHEBI:57288"/>
        <dbReference type="EC" id="2.3.3.13"/>
    </reaction>
</comment>
<dbReference type="SMART" id="SM00917">
    <property type="entry name" value="LeuA_dimer"/>
    <property type="match status" value="1"/>
</dbReference>
<comment type="similarity">
    <text evidence="2 11">Belongs to the alpha-IPM synthase/homocitrate synthase family. LeuA type 1 subfamily.</text>
</comment>
<dbReference type="HAMAP" id="MF_01025">
    <property type="entry name" value="LeuA_type1"/>
    <property type="match status" value="1"/>
</dbReference>
<dbReference type="PROSITE" id="PS00815">
    <property type="entry name" value="AIPM_HOMOCIT_SYNTH_1"/>
    <property type="match status" value="1"/>
</dbReference>
<dbReference type="Gene3D" id="1.10.238.260">
    <property type="match status" value="1"/>
</dbReference>
<dbReference type="NCBIfam" id="TIGR00973">
    <property type="entry name" value="leuA_bact"/>
    <property type="match status" value="1"/>
</dbReference>
<proteinExistence type="inferred from homology"/>
<dbReference type="PROSITE" id="PS00816">
    <property type="entry name" value="AIPM_HOMOCIT_SYNTH_2"/>
    <property type="match status" value="1"/>
</dbReference>
<dbReference type="NCBIfam" id="NF002087">
    <property type="entry name" value="PRK00915.1-4"/>
    <property type="match status" value="1"/>
</dbReference>
<dbReference type="PROSITE" id="PS50991">
    <property type="entry name" value="PYR_CT"/>
    <property type="match status" value="1"/>
</dbReference>
<dbReference type="EMBL" id="DTHB01000021">
    <property type="protein sequence ID" value="HGB14116.1"/>
    <property type="molecule type" value="Genomic_DNA"/>
</dbReference>
<dbReference type="AlphaFoldDB" id="A0A7C3WPU5"/>
<evidence type="ECO:0000256" key="1">
    <source>
        <dbReference type="ARBA" id="ARBA00004689"/>
    </source>
</evidence>
<dbReference type="InterPro" id="IPR050073">
    <property type="entry name" value="2-IPM_HCS-like"/>
</dbReference>
<dbReference type="InterPro" id="IPR013785">
    <property type="entry name" value="Aldolase_TIM"/>
</dbReference>
<sequence length="520" mass="56493">MPEKIIIFDTTLRDGEQTPGASLNVDEKLQIARQLELLNVDVIEAGFPFSSRGDFEAVKAVAREIRGCQVAALARANFKDIDAAWEAVKEATAPRIHTFISTSDIHLKYQLKKTREEVLEQAVAAVSHAAKYCSNVEFSAMDAGRSDLDYVVKVFTAVIDAGATTVNFPDTVGYTIPHEFGAKIKYLVENIPNIHKAVISVHCHNDLGLAVANSLAAILNGARQVECTVNGIGERAGNASLEEVVMALATRKDLFDFYTEIVTQYIFPTSRLVSKLTGVVVQPNKAIVGANAFAHESGIHQDGVLKEASTYEIMTPATVGLKKSTLPLGKLSGRHAFQKKLQDMGYYLNEDELNRVFVRFKDLADRKKTVFDEDLVSLVETEVIYKSVPEHFRLEDLVVLTGTMVKPNATVRMKVGSEIKSTSAFGDGPIDATYKAITALAQSKCKLLKFSVSSITGGTEALGEVSVRLEEEGQVVTGQGVDPDIVTASARAFINGLNRMHFLKSQGPARKLLGELGTGA</sequence>
<reference evidence="13" key="1">
    <citation type="journal article" date="2020" name="mSystems">
        <title>Genome- and Community-Level Interaction Insights into Carbon Utilization and Element Cycling Functions of Hydrothermarchaeota in Hydrothermal Sediment.</title>
        <authorList>
            <person name="Zhou Z."/>
            <person name="Liu Y."/>
            <person name="Xu W."/>
            <person name="Pan J."/>
            <person name="Luo Z.H."/>
            <person name="Li M."/>
        </authorList>
    </citation>
    <scope>NUCLEOTIDE SEQUENCE [LARGE SCALE GENOMIC DNA]</scope>
    <source>
        <strain evidence="13">SpSt-776</strain>
    </source>
</reference>
<dbReference type="SUPFAM" id="SSF110921">
    <property type="entry name" value="2-isopropylmalate synthase LeuA, allosteric (dimerisation) domain"/>
    <property type="match status" value="1"/>
</dbReference>
<keyword evidence="10 11" id="KW-0100">Branched-chain amino acid biosynthesis</keyword>
<evidence type="ECO:0000259" key="12">
    <source>
        <dbReference type="PROSITE" id="PS50991"/>
    </source>
</evidence>
<evidence type="ECO:0000256" key="8">
    <source>
        <dbReference type="ARBA" id="ARBA00022723"/>
    </source>
</evidence>
<dbReference type="Gene3D" id="3.30.160.270">
    <property type="match status" value="1"/>
</dbReference>
<keyword evidence="5 11" id="KW-0432">Leucine biosynthesis</keyword>
<comment type="cofactor">
    <cofactor evidence="11">
        <name>Mn(2+)</name>
        <dbReference type="ChEBI" id="CHEBI:29035"/>
    </cofactor>
</comment>
<comment type="pathway">
    <text evidence="1 11">Amino-acid biosynthesis; L-leucine biosynthesis; L-leucine from 3-methyl-2-oxobutanoate: step 1/4.</text>
</comment>
<evidence type="ECO:0000256" key="2">
    <source>
        <dbReference type="ARBA" id="ARBA00009396"/>
    </source>
</evidence>
<feature type="binding site" evidence="11">
    <location>
        <position position="238"/>
    </location>
    <ligand>
        <name>Mn(2+)</name>
        <dbReference type="ChEBI" id="CHEBI:29035"/>
    </ligand>
</feature>
<dbReference type="EC" id="2.3.3.13" evidence="3 11"/>
<keyword evidence="9 11" id="KW-0464">Manganese</keyword>
<keyword evidence="11" id="KW-0963">Cytoplasm</keyword>
<keyword evidence="8 11" id="KW-0479">Metal-binding</keyword>
<dbReference type="SUPFAM" id="SSF51569">
    <property type="entry name" value="Aldolase"/>
    <property type="match status" value="1"/>
</dbReference>
<feature type="binding site" evidence="11">
    <location>
        <position position="202"/>
    </location>
    <ligand>
        <name>Mn(2+)</name>
        <dbReference type="ChEBI" id="CHEBI:29035"/>
    </ligand>
</feature>
<dbReference type="PANTHER" id="PTHR10277:SF9">
    <property type="entry name" value="2-ISOPROPYLMALATE SYNTHASE 1, CHLOROPLASTIC-RELATED"/>
    <property type="match status" value="1"/>
</dbReference>
<dbReference type="Pfam" id="PF00682">
    <property type="entry name" value="HMGL-like"/>
    <property type="match status" value="1"/>
</dbReference>
<evidence type="ECO:0000256" key="3">
    <source>
        <dbReference type="ARBA" id="ARBA00012973"/>
    </source>
</evidence>
<feature type="binding site" evidence="11">
    <location>
        <position position="204"/>
    </location>
    <ligand>
        <name>Mn(2+)</name>
        <dbReference type="ChEBI" id="CHEBI:29035"/>
    </ligand>
</feature>
<comment type="function">
    <text evidence="11">Catalyzes the condensation of the acetyl group of acetyl-CoA with 3-methyl-2-oxobutanoate (2-ketoisovalerate) to form 3-carboxy-3-hydroxy-4-methylpentanoate (2-isopropylmalate).</text>
</comment>
<dbReference type="InterPro" id="IPR002034">
    <property type="entry name" value="AIPM/Hcit_synth_CS"/>
</dbReference>
<evidence type="ECO:0000256" key="11">
    <source>
        <dbReference type="HAMAP-Rule" id="MF_01025"/>
    </source>
</evidence>
<evidence type="ECO:0000256" key="10">
    <source>
        <dbReference type="ARBA" id="ARBA00023304"/>
    </source>
</evidence>
<evidence type="ECO:0000256" key="9">
    <source>
        <dbReference type="ARBA" id="ARBA00023211"/>
    </source>
</evidence>
<name>A0A7C3WPU5_9BACT</name>
<dbReference type="GO" id="GO:0030145">
    <property type="term" value="F:manganese ion binding"/>
    <property type="evidence" value="ECO:0007669"/>
    <property type="project" value="UniProtKB-UniRule"/>
</dbReference>
<evidence type="ECO:0000256" key="6">
    <source>
        <dbReference type="ARBA" id="ARBA00022605"/>
    </source>
</evidence>
<dbReference type="GO" id="GO:0003985">
    <property type="term" value="F:acetyl-CoA C-acetyltransferase activity"/>
    <property type="evidence" value="ECO:0007669"/>
    <property type="project" value="UniProtKB-UniRule"/>
</dbReference>
<dbReference type="InterPro" id="IPR000891">
    <property type="entry name" value="PYR_CT"/>
</dbReference>
<dbReference type="NCBIfam" id="NF002086">
    <property type="entry name" value="PRK00915.1-3"/>
    <property type="match status" value="1"/>
</dbReference>
<feature type="binding site" evidence="11">
    <location>
        <position position="14"/>
    </location>
    <ligand>
        <name>Mn(2+)</name>
        <dbReference type="ChEBI" id="CHEBI:29035"/>
    </ligand>
</feature>
<evidence type="ECO:0000256" key="7">
    <source>
        <dbReference type="ARBA" id="ARBA00022679"/>
    </source>
</evidence>
<dbReference type="NCBIfam" id="NF002085">
    <property type="entry name" value="PRK00915.1-2"/>
    <property type="match status" value="1"/>
</dbReference>
<evidence type="ECO:0000256" key="5">
    <source>
        <dbReference type="ARBA" id="ARBA00022430"/>
    </source>
</evidence>
<dbReference type="GO" id="GO:0005737">
    <property type="term" value="C:cytoplasm"/>
    <property type="evidence" value="ECO:0007669"/>
    <property type="project" value="UniProtKB-UniRule"/>
</dbReference>
<keyword evidence="13" id="KW-0012">Acyltransferase</keyword>
<protein>
    <recommendedName>
        <fullName evidence="4 11">2-isopropylmalate synthase</fullName>
        <ecNumber evidence="3 11">2.3.3.13</ecNumber>
    </recommendedName>
    <alternativeName>
        <fullName evidence="11">Alpha-IPM synthase</fullName>
    </alternativeName>
    <alternativeName>
        <fullName evidence="11">Alpha-isopropylmalate synthase</fullName>
    </alternativeName>
</protein>